<dbReference type="GO" id="GO:0016783">
    <property type="term" value="F:sulfurtransferase activity"/>
    <property type="evidence" value="ECO:0007669"/>
    <property type="project" value="InterPro"/>
</dbReference>
<dbReference type="InterPro" id="IPR005232">
    <property type="entry name" value="LarE"/>
</dbReference>
<dbReference type="Pfam" id="PF02540">
    <property type="entry name" value="NAD_synthase"/>
    <property type="match status" value="1"/>
</dbReference>
<dbReference type="InterPro" id="IPR014729">
    <property type="entry name" value="Rossmann-like_a/b/a_fold"/>
</dbReference>
<evidence type="ECO:0000259" key="2">
    <source>
        <dbReference type="Pfam" id="PF02540"/>
    </source>
</evidence>
<proteinExistence type="predicted"/>
<feature type="domain" description="NAD/GMP synthase" evidence="2">
    <location>
        <begin position="18"/>
        <end position="87"/>
    </location>
</feature>
<dbReference type="Gene3D" id="3.40.50.620">
    <property type="entry name" value="HUPs"/>
    <property type="match status" value="1"/>
</dbReference>
<evidence type="ECO:0000256" key="1">
    <source>
        <dbReference type="PIRSR" id="PIRSR006661-1"/>
    </source>
</evidence>
<dbReference type="EMBL" id="FWXI01000003">
    <property type="protein sequence ID" value="SMC45634.1"/>
    <property type="molecule type" value="Genomic_DNA"/>
</dbReference>
<name>A0A1W1ZB23_9FIRM</name>
<evidence type="ECO:0000313" key="3">
    <source>
        <dbReference type="EMBL" id="SMC45634.1"/>
    </source>
</evidence>
<accession>A0A1W1ZB23</accession>
<dbReference type="OrthoDB" id="9776919at2"/>
<dbReference type="SUPFAM" id="SSF52402">
    <property type="entry name" value="Adenine nucleotide alpha hydrolases-like"/>
    <property type="match status" value="1"/>
</dbReference>
<dbReference type="PANTHER" id="PTHR43169">
    <property type="entry name" value="EXSB FAMILY PROTEIN"/>
    <property type="match status" value="1"/>
</dbReference>
<dbReference type="RefSeq" id="WP_084574498.1">
    <property type="nucleotide sequence ID" value="NZ_CP155572.1"/>
</dbReference>
<protein>
    <recommendedName>
        <fullName evidence="2">NAD/GMP synthase domain-containing protein</fullName>
    </recommendedName>
</protein>
<dbReference type="PANTHER" id="PTHR43169:SF2">
    <property type="entry name" value="NAD_GMP SYNTHASE DOMAIN-CONTAINING PROTEIN"/>
    <property type="match status" value="1"/>
</dbReference>
<dbReference type="STRING" id="112901.SAMN04488500_103156"/>
<dbReference type="NCBIfam" id="TIGR00268">
    <property type="entry name" value="ATP-dependent sacrificial sulfur transferase LarE"/>
    <property type="match status" value="1"/>
</dbReference>
<dbReference type="InterPro" id="IPR022310">
    <property type="entry name" value="NAD/GMP_synthase"/>
</dbReference>
<feature type="active site" description="Nucleophile and sulfur donor" evidence="1">
    <location>
        <position position="178"/>
    </location>
</feature>
<keyword evidence="4" id="KW-1185">Reference proteome</keyword>
<evidence type="ECO:0000313" key="4">
    <source>
        <dbReference type="Proteomes" id="UP000192738"/>
    </source>
</evidence>
<dbReference type="CDD" id="cd01990">
    <property type="entry name" value="LarE-like"/>
    <property type="match status" value="1"/>
</dbReference>
<dbReference type="Proteomes" id="UP000192738">
    <property type="component" value="Unassembled WGS sequence"/>
</dbReference>
<dbReference type="PIRSF" id="PIRSF006661">
    <property type="entry name" value="PP-lp_UCP006661"/>
    <property type="match status" value="1"/>
</dbReference>
<sequence>MNAEIQSKLDHLMELLSGLGSVVVGFSAGVDSTFLTAAAGRSLGDKAIAITAYSATLPATEKEEAVVIADQLGIRHVLLHIDELESTEFAANTGQRCYYCKKTRFGALRRWAKEHGYAWVLDGANADDCLDYRPGMKAVDELEGVCSPLLEAGLTKAEIREISREWGLPTWNKPSAACLSSRVAYGLEITKERLGQIEQAEKVVKEFCSGQIRVRHHDNLARIEVSPADIPVLAAPENARRIHSALKQFGFNFVTLDLAGYRSGSMNETLGEVSPRH</sequence>
<dbReference type="AlphaFoldDB" id="A0A1W1ZB23"/>
<dbReference type="InterPro" id="IPR052188">
    <property type="entry name" value="Ni-pincer_cofactor_biosynth"/>
</dbReference>
<dbReference type="GO" id="GO:0006163">
    <property type="term" value="P:purine nucleotide metabolic process"/>
    <property type="evidence" value="ECO:0007669"/>
    <property type="project" value="UniProtKB-ARBA"/>
</dbReference>
<organism evidence="3 4">
    <name type="scientific">Sporomusa malonica</name>
    <dbReference type="NCBI Taxonomy" id="112901"/>
    <lineage>
        <taxon>Bacteria</taxon>
        <taxon>Bacillati</taxon>
        <taxon>Bacillota</taxon>
        <taxon>Negativicutes</taxon>
        <taxon>Selenomonadales</taxon>
        <taxon>Sporomusaceae</taxon>
        <taxon>Sporomusa</taxon>
    </lineage>
</organism>
<reference evidence="3 4" key="1">
    <citation type="submission" date="2017-04" db="EMBL/GenBank/DDBJ databases">
        <authorList>
            <person name="Afonso C.L."/>
            <person name="Miller P.J."/>
            <person name="Scott M.A."/>
            <person name="Spackman E."/>
            <person name="Goraichik I."/>
            <person name="Dimitrov K.M."/>
            <person name="Suarez D.L."/>
            <person name="Swayne D.E."/>
        </authorList>
    </citation>
    <scope>NUCLEOTIDE SEQUENCE [LARGE SCALE GENOMIC DNA]</scope>
    <source>
        <strain evidence="3 4">DSM 5090</strain>
    </source>
</reference>
<gene>
    <name evidence="3" type="ORF">SAMN04488500_103156</name>
</gene>